<dbReference type="InterPro" id="IPR011008">
    <property type="entry name" value="Dimeric_a/b-barrel"/>
</dbReference>
<comment type="caution">
    <text evidence="2">The sequence shown here is derived from an EMBL/GenBank/DDBJ whole genome shotgun (WGS) entry which is preliminary data.</text>
</comment>
<keyword evidence="2" id="KW-0560">Oxidoreductase</keyword>
<proteinExistence type="predicted"/>
<dbReference type="SUPFAM" id="SSF54909">
    <property type="entry name" value="Dimeric alpha+beta barrel"/>
    <property type="match status" value="1"/>
</dbReference>
<evidence type="ECO:0000259" key="1">
    <source>
        <dbReference type="Pfam" id="PF03992"/>
    </source>
</evidence>
<sequence length="97" mass="10409">MVKLAILARLEAKPGKEQEVADFIAGALPLAMEEEGTINWFALQMGPSTFGIFDTFETSEARAAHLGGQIAKALMEHAPDLLSADPVIEMVDLLAVK</sequence>
<keyword evidence="2" id="KW-0503">Monooxygenase</keyword>
<evidence type="ECO:0000313" key="3">
    <source>
        <dbReference type="Proteomes" id="UP001179181"/>
    </source>
</evidence>
<protein>
    <submittedName>
        <fullName evidence="2">Quinol monooxygenase YgiN</fullName>
    </submittedName>
</protein>
<dbReference type="Pfam" id="PF03992">
    <property type="entry name" value="ABM"/>
    <property type="match status" value="1"/>
</dbReference>
<feature type="domain" description="ABM" evidence="1">
    <location>
        <begin position="5"/>
        <end position="75"/>
    </location>
</feature>
<dbReference type="InterPro" id="IPR007138">
    <property type="entry name" value="ABM_dom"/>
</dbReference>
<dbReference type="Proteomes" id="UP001179181">
    <property type="component" value="Unassembled WGS sequence"/>
</dbReference>
<dbReference type="GO" id="GO:0004497">
    <property type="term" value="F:monooxygenase activity"/>
    <property type="evidence" value="ECO:0007669"/>
    <property type="project" value="UniProtKB-KW"/>
</dbReference>
<dbReference type="EMBL" id="JAASQJ010000002">
    <property type="protein sequence ID" value="NIJ52878.1"/>
    <property type="molecule type" value="Genomic_DNA"/>
</dbReference>
<dbReference type="RefSeq" id="WP_167269618.1">
    <property type="nucleotide sequence ID" value="NZ_JAASQJ010000002.1"/>
</dbReference>
<accession>A0ABX0UIQ4</accession>
<dbReference type="Gene3D" id="3.30.70.100">
    <property type="match status" value="1"/>
</dbReference>
<name>A0ABX0UIQ4_9BACT</name>
<keyword evidence="3" id="KW-1185">Reference proteome</keyword>
<evidence type="ECO:0000313" key="2">
    <source>
        <dbReference type="EMBL" id="NIJ52878.1"/>
    </source>
</evidence>
<gene>
    <name evidence="2" type="ORF">FHS68_002048</name>
</gene>
<organism evidence="2 3">
    <name type="scientific">Dyadobacter arcticus</name>
    <dbReference type="NCBI Taxonomy" id="1078754"/>
    <lineage>
        <taxon>Bacteria</taxon>
        <taxon>Pseudomonadati</taxon>
        <taxon>Bacteroidota</taxon>
        <taxon>Cytophagia</taxon>
        <taxon>Cytophagales</taxon>
        <taxon>Spirosomataceae</taxon>
        <taxon>Dyadobacter</taxon>
    </lineage>
</organism>
<reference evidence="2 3" key="1">
    <citation type="submission" date="2020-03" db="EMBL/GenBank/DDBJ databases">
        <title>Genomic Encyclopedia of Type Strains, Phase IV (KMG-IV): sequencing the most valuable type-strain genomes for metagenomic binning, comparative biology and taxonomic classification.</title>
        <authorList>
            <person name="Goeker M."/>
        </authorList>
    </citation>
    <scope>NUCLEOTIDE SEQUENCE [LARGE SCALE GENOMIC DNA]</scope>
    <source>
        <strain evidence="2 3">DSM 102865</strain>
    </source>
</reference>